<accession>A0A815SF87</accession>
<dbReference type="GO" id="GO:0006083">
    <property type="term" value="P:acetate metabolic process"/>
    <property type="evidence" value="ECO:0007669"/>
    <property type="project" value="InterPro"/>
</dbReference>
<gene>
    <name evidence="1" type="ORF">RFH988_LOCUS38408</name>
</gene>
<dbReference type="InterPro" id="IPR046433">
    <property type="entry name" value="ActCoA_hydro"/>
</dbReference>
<evidence type="ECO:0000313" key="1">
    <source>
        <dbReference type="EMBL" id="CAF1491170.1"/>
    </source>
</evidence>
<protein>
    <submittedName>
        <fullName evidence="1">Uncharacterized protein</fullName>
    </submittedName>
</protein>
<name>A0A815SF87_9BILA</name>
<dbReference type="PANTHER" id="PTHR43609:SF1">
    <property type="entry name" value="ACETYL-COA HYDROLASE"/>
    <property type="match status" value="1"/>
</dbReference>
<dbReference type="OrthoDB" id="10443731at2759"/>
<proteinExistence type="predicted"/>
<organism evidence="1 2">
    <name type="scientific">Rotaria sordida</name>
    <dbReference type="NCBI Taxonomy" id="392033"/>
    <lineage>
        <taxon>Eukaryota</taxon>
        <taxon>Metazoa</taxon>
        <taxon>Spiralia</taxon>
        <taxon>Gnathifera</taxon>
        <taxon>Rotifera</taxon>
        <taxon>Eurotatoria</taxon>
        <taxon>Bdelloidea</taxon>
        <taxon>Philodinida</taxon>
        <taxon>Philodinidae</taxon>
        <taxon>Rotaria</taxon>
    </lineage>
</organism>
<dbReference type="EMBL" id="CAJNOO010009356">
    <property type="protein sequence ID" value="CAF1491170.1"/>
    <property type="molecule type" value="Genomic_DNA"/>
</dbReference>
<dbReference type="GO" id="GO:0003986">
    <property type="term" value="F:acetyl-CoA hydrolase activity"/>
    <property type="evidence" value="ECO:0007669"/>
    <property type="project" value="TreeGrafter"/>
</dbReference>
<dbReference type="GO" id="GO:0008775">
    <property type="term" value="F:acetate CoA-transferase activity"/>
    <property type="evidence" value="ECO:0007669"/>
    <property type="project" value="InterPro"/>
</dbReference>
<dbReference type="Proteomes" id="UP000663882">
    <property type="component" value="Unassembled WGS sequence"/>
</dbReference>
<dbReference type="PANTHER" id="PTHR43609">
    <property type="entry name" value="ACETYL-COA HYDROLASE"/>
    <property type="match status" value="1"/>
</dbReference>
<evidence type="ECO:0000313" key="2">
    <source>
        <dbReference type="Proteomes" id="UP000663882"/>
    </source>
</evidence>
<feature type="non-terminal residue" evidence="1">
    <location>
        <position position="1"/>
    </location>
</feature>
<sequence length="93" mass="10738">MTILANSYLGGSTSYVRVNPERIKEIVLTNKYDSSSARDNRFKSIEMYTEVIQDSIFDLINSDKLRFASTTALTFSSEGQKRFHRDLYELKSK</sequence>
<dbReference type="AlphaFoldDB" id="A0A815SF87"/>
<comment type="caution">
    <text evidence="1">The sequence shown here is derived from an EMBL/GenBank/DDBJ whole genome shotgun (WGS) entry which is preliminary data.</text>
</comment>
<reference evidence="1" key="1">
    <citation type="submission" date="2021-02" db="EMBL/GenBank/DDBJ databases">
        <authorList>
            <person name="Nowell W R."/>
        </authorList>
    </citation>
    <scope>NUCLEOTIDE SEQUENCE</scope>
</reference>